<reference evidence="2 3" key="1">
    <citation type="submission" date="2019-01" db="EMBL/GenBank/DDBJ databases">
        <title>Lacibacter sp. strain TTM-7.</title>
        <authorList>
            <person name="Chen W.-M."/>
        </authorList>
    </citation>
    <scope>NUCLEOTIDE SEQUENCE [LARGE SCALE GENOMIC DNA]</scope>
    <source>
        <strain evidence="2 3">TTM-7</strain>
    </source>
</reference>
<proteinExistence type="predicted"/>
<dbReference type="EMBL" id="SDHW01000001">
    <property type="protein sequence ID" value="RXK62387.1"/>
    <property type="molecule type" value="Genomic_DNA"/>
</dbReference>
<comment type="caution">
    <text evidence="2">The sequence shown here is derived from an EMBL/GenBank/DDBJ whole genome shotgun (WGS) entry which is preliminary data.</text>
</comment>
<name>A0A4Q1CMS9_9BACT</name>
<dbReference type="Gene3D" id="3.40.50.1460">
    <property type="match status" value="1"/>
</dbReference>
<dbReference type="RefSeq" id="WP_129129758.1">
    <property type="nucleotide sequence ID" value="NZ_SDHW01000001.1"/>
</dbReference>
<evidence type="ECO:0000259" key="1">
    <source>
        <dbReference type="Pfam" id="PF00656"/>
    </source>
</evidence>
<evidence type="ECO:0000313" key="2">
    <source>
        <dbReference type="EMBL" id="RXK62387.1"/>
    </source>
</evidence>
<dbReference type="AlphaFoldDB" id="A0A4Q1CMS9"/>
<evidence type="ECO:0000313" key="3">
    <source>
        <dbReference type="Proteomes" id="UP000290204"/>
    </source>
</evidence>
<dbReference type="Proteomes" id="UP000290204">
    <property type="component" value="Unassembled WGS sequence"/>
</dbReference>
<accession>A0A4Q1CMS9</accession>
<dbReference type="Pfam" id="PF00656">
    <property type="entry name" value="Peptidase_C14"/>
    <property type="match status" value="1"/>
</dbReference>
<sequence length="225" mass="25942">MGKKTAVLVGLGDYYSERATGYSSLPFVYQNLSDLVDILTTYKWTVYTPIVDSAATEKNIFDSAIEKIGSLESDGWFLFYYTGHGALKTDSEMYLVNSAENFRYDLVLPINDFIFNYEYTKLTEFFRSKCPDGHMITIVDCCHAYGLITDFQTQQSFHTIIAASQKEEQAYYADNSFFFKALKQTLLQTNEFQQIKDSIEIILPRMYRFSNCVIHIADNFQNSQL</sequence>
<protein>
    <recommendedName>
        <fullName evidence="1">Peptidase C14 caspase domain-containing protein</fullName>
    </recommendedName>
</protein>
<dbReference type="GO" id="GO:0006508">
    <property type="term" value="P:proteolysis"/>
    <property type="evidence" value="ECO:0007669"/>
    <property type="project" value="InterPro"/>
</dbReference>
<gene>
    <name evidence="2" type="ORF">ESA94_05095</name>
</gene>
<keyword evidence="3" id="KW-1185">Reference proteome</keyword>
<organism evidence="2 3">
    <name type="scientific">Lacibacter luteus</name>
    <dbReference type="NCBI Taxonomy" id="2508719"/>
    <lineage>
        <taxon>Bacteria</taxon>
        <taxon>Pseudomonadati</taxon>
        <taxon>Bacteroidota</taxon>
        <taxon>Chitinophagia</taxon>
        <taxon>Chitinophagales</taxon>
        <taxon>Chitinophagaceae</taxon>
        <taxon>Lacibacter</taxon>
    </lineage>
</organism>
<feature type="domain" description="Peptidase C14 caspase" evidence="1">
    <location>
        <begin position="4"/>
        <end position="194"/>
    </location>
</feature>
<dbReference type="GO" id="GO:0004197">
    <property type="term" value="F:cysteine-type endopeptidase activity"/>
    <property type="evidence" value="ECO:0007669"/>
    <property type="project" value="InterPro"/>
</dbReference>
<dbReference type="OrthoDB" id="2546654at2"/>
<dbReference type="InterPro" id="IPR011600">
    <property type="entry name" value="Pept_C14_caspase"/>
</dbReference>